<dbReference type="FunFam" id="3.60.110.10:FF:000005">
    <property type="entry name" value="nitrilase homolog 1 isoform X1"/>
    <property type="match status" value="1"/>
</dbReference>
<dbReference type="Pfam" id="PF00795">
    <property type="entry name" value="CN_hydrolase"/>
    <property type="match status" value="1"/>
</dbReference>
<feature type="domain" description="HIT" evidence="17">
    <location>
        <begin position="329"/>
        <end position="436"/>
    </location>
</feature>
<dbReference type="PROSITE" id="PS51084">
    <property type="entry name" value="HIT_2"/>
    <property type="match status" value="1"/>
</dbReference>
<evidence type="ECO:0000256" key="1">
    <source>
        <dbReference type="ARBA" id="ARBA00001936"/>
    </source>
</evidence>
<feature type="region of interest" description="Disordered" evidence="15">
    <location>
        <begin position="445"/>
        <end position="475"/>
    </location>
</feature>
<evidence type="ECO:0000256" key="13">
    <source>
        <dbReference type="PIRSR" id="PIRSR639383-3"/>
    </source>
</evidence>
<evidence type="ECO:0000256" key="3">
    <source>
        <dbReference type="ARBA" id="ARBA00012377"/>
    </source>
</evidence>
<dbReference type="FunFam" id="3.30.428.10:FF:000011">
    <property type="entry name" value="Fragile histidine triad"/>
    <property type="match status" value="1"/>
</dbReference>
<dbReference type="Proteomes" id="UP000054359">
    <property type="component" value="Unassembled WGS sequence"/>
</dbReference>
<evidence type="ECO:0000256" key="15">
    <source>
        <dbReference type="SAM" id="MobiDB-lite"/>
    </source>
</evidence>
<dbReference type="InterPro" id="IPR045254">
    <property type="entry name" value="Nit1/2_C-N_Hydrolase"/>
</dbReference>
<dbReference type="PROSITE" id="PS01227">
    <property type="entry name" value="UPF0012"/>
    <property type="match status" value="1"/>
</dbReference>
<evidence type="ECO:0000256" key="10">
    <source>
        <dbReference type="ARBA" id="ARBA00069577"/>
    </source>
</evidence>
<dbReference type="InterPro" id="IPR001110">
    <property type="entry name" value="UPF0012_CS"/>
</dbReference>
<comment type="cofactor">
    <cofactor evidence="1">
        <name>Mn(2+)</name>
        <dbReference type="ChEBI" id="CHEBI:29035"/>
    </cofactor>
</comment>
<feature type="site" description="Important for induction of apoptosis" evidence="13">
    <location>
        <position position="441"/>
    </location>
</feature>
<evidence type="ECO:0000256" key="2">
    <source>
        <dbReference type="ARBA" id="ARBA00011881"/>
    </source>
</evidence>
<feature type="binding site" evidence="12">
    <location>
        <position position="354"/>
    </location>
    <ligand>
        <name>substrate</name>
    </ligand>
</feature>
<name>A0A087T828_STEMI</name>
<accession>A0A087T828</accession>
<keyword evidence="19" id="KW-1185">Reference proteome</keyword>
<dbReference type="PROSITE" id="PS00892">
    <property type="entry name" value="HIT_1"/>
    <property type="match status" value="1"/>
</dbReference>
<feature type="binding site" evidence="12">
    <location>
        <position position="425"/>
    </location>
    <ligand>
        <name>substrate</name>
    </ligand>
</feature>
<dbReference type="InterPro" id="IPR011146">
    <property type="entry name" value="HIT-like"/>
</dbReference>
<dbReference type="OrthoDB" id="680339at2759"/>
<sequence>MSLVLFSAYHLSSFRNCNRVLLQAAKRYRNLFRNLTMSSSDSLVVAVCQLNSTADRNKNFEICKNFINVASSRQAKMIFFPECFDHVGESKEQSVQLAETLNGPLLAQYKQLAQEKSIWLSLGGFHEKSSNADEKRVYNSHIIINSAGEIVSVYRKIHLFDIDVAGGVRLRESDYTIQGREILPPINTPVGKVGLGICYDLRFPEFSLSLTKAGAEILTYPSAFTQTTGMAHWEPLLRSRAIESQCYVIAAAQSGRHNAKRSSYGHAMVVDPWGCVIASCSEGIGIVFAEIKPAYITKIRSEMPVWMHRQEELYGRILLPECKESIPEMYMFGSINLAPEQIFYKTKYSMAFVNKKPVLPGHVLVAPLRRVKRFEDLSQSEVSDLFMNVQFVQKTIELEYNASSSTIAIQDGPDAGQSIPHVHVHILPRRPGDFKRNDDIYHQLQEHDKSEDGKYRSPEEMAEEANRLRKHFPNF</sequence>
<evidence type="ECO:0000256" key="5">
    <source>
        <dbReference type="ARBA" id="ARBA00022801"/>
    </source>
</evidence>
<organism evidence="18 19">
    <name type="scientific">Stegodyphus mimosarum</name>
    <name type="common">African social velvet spider</name>
    <dbReference type="NCBI Taxonomy" id="407821"/>
    <lineage>
        <taxon>Eukaryota</taxon>
        <taxon>Metazoa</taxon>
        <taxon>Ecdysozoa</taxon>
        <taxon>Arthropoda</taxon>
        <taxon>Chelicerata</taxon>
        <taxon>Arachnida</taxon>
        <taxon>Araneae</taxon>
        <taxon>Araneomorphae</taxon>
        <taxon>Entelegynae</taxon>
        <taxon>Eresoidea</taxon>
        <taxon>Eresidae</taxon>
        <taxon>Stegodyphus</taxon>
    </lineage>
</organism>
<dbReference type="Gene3D" id="3.60.110.10">
    <property type="entry name" value="Carbon-nitrogen hydrolase"/>
    <property type="match status" value="1"/>
</dbReference>
<protein>
    <recommendedName>
        <fullName evidence="10">Nitrilase and fragile histidine triad fusion protein NitFhit</fullName>
        <ecNumber evidence="3">3.6.1.29</ecNumber>
    </recommendedName>
</protein>
<feature type="non-terminal residue" evidence="18">
    <location>
        <position position="475"/>
    </location>
</feature>
<dbReference type="InterPro" id="IPR019808">
    <property type="entry name" value="Histidine_triad_CS"/>
</dbReference>
<dbReference type="PROSITE" id="PS50263">
    <property type="entry name" value="CN_HYDROLASE"/>
    <property type="match status" value="1"/>
</dbReference>
<dbReference type="GO" id="GO:0047710">
    <property type="term" value="F:bis(5'-adenosyl)-triphosphatase activity"/>
    <property type="evidence" value="ECO:0007669"/>
    <property type="project" value="UniProtKB-EC"/>
</dbReference>
<evidence type="ECO:0000256" key="14">
    <source>
        <dbReference type="PROSITE-ProRule" id="PRU00464"/>
    </source>
</evidence>
<comment type="subunit">
    <text evidence="2">Homotetramer.</text>
</comment>
<evidence type="ECO:0000256" key="11">
    <source>
        <dbReference type="PIRSR" id="PIRSR639383-1"/>
    </source>
</evidence>
<evidence type="ECO:0000256" key="7">
    <source>
        <dbReference type="ARBA" id="ARBA00047780"/>
    </source>
</evidence>
<comment type="similarity">
    <text evidence="9">In the N-terminal section; belongs to the UPF0012 family.</text>
</comment>
<feature type="binding site" evidence="12">
    <location>
        <position position="410"/>
    </location>
    <ligand>
        <name>substrate</name>
    </ligand>
</feature>
<dbReference type="InterPro" id="IPR039383">
    <property type="entry name" value="FHIT"/>
</dbReference>
<dbReference type="InterPro" id="IPR036265">
    <property type="entry name" value="HIT-like_sf"/>
</dbReference>
<evidence type="ECO:0000256" key="9">
    <source>
        <dbReference type="ARBA" id="ARBA00061127"/>
    </source>
</evidence>
<feature type="short sequence motif" description="Histidine triad motif" evidence="14">
    <location>
        <begin position="421"/>
        <end position="425"/>
    </location>
</feature>
<feature type="active site" description="Tele-AMP-histidine intermediate" evidence="11">
    <location>
        <position position="423"/>
    </location>
</feature>
<evidence type="ECO:0000259" key="17">
    <source>
        <dbReference type="PROSITE" id="PS51084"/>
    </source>
</evidence>
<keyword evidence="4" id="KW-0547">Nucleotide-binding</keyword>
<feature type="domain" description="CN hydrolase" evidence="16">
    <location>
        <begin position="43"/>
        <end position="293"/>
    </location>
</feature>
<dbReference type="Gene3D" id="3.30.428.10">
    <property type="entry name" value="HIT-like"/>
    <property type="match status" value="1"/>
</dbReference>
<keyword evidence="6" id="KW-0511">Multifunctional enzyme</keyword>
<dbReference type="AlphaFoldDB" id="A0A087T828"/>
<gene>
    <name evidence="18" type="ORF">X975_26516</name>
</gene>
<evidence type="ECO:0000256" key="4">
    <source>
        <dbReference type="ARBA" id="ARBA00022741"/>
    </source>
</evidence>
<dbReference type="InterPro" id="IPR036526">
    <property type="entry name" value="C-N_Hydrolase_sf"/>
</dbReference>
<evidence type="ECO:0000256" key="12">
    <source>
        <dbReference type="PIRSR" id="PIRSR639383-2"/>
    </source>
</evidence>
<keyword evidence="5" id="KW-0378">Hydrolase</keyword>
<dbReference type="Pfam" id="PF01230">
    <property type="entry name" value="HIT"/>
    <property type="match status" value="1"/>
</dbReference>
<dbReference type="PANTHER" id="PTHR23088:SF27">
    <property type="entry name" value="DEAMINATED GLUTATHIONE AMIDASE"/>
    <property type="match status" value="1"/>
</dbReference>
<dbReference type="CDD" id="cd07572">
    <property type="entry name" value="nit"/>
    <property type="match status" value="1"/>
</dbReference>
<dbReference type="OMA" id="GWHNKKR"/>
<dbReference type="EC" id="3.6.1.29" evidence="3"/>
<comment type="catalytic activity">
    <reaction evidence="7">
        <text>P(1),P(3)-bis(5'-adenosyl) triphosphate + H2O = AMP + ADP + 2 H(+)</text>
        <dbReference type="Rhea" id="RHEA:13893"/>
        <dbReference type="ChEBI" id="CHEBI:15377"/>
        <dbReference type="ChEBI" id="CHEBI:15378"/>
        <dbReference type="ChEBI" id="CHEBI:58529"/>
        <dbReference type="ChEBI" id="CHEBI:456215"/>
        <dbReference type="ChEBI" id="CHEBI:456216"/>
        <dbReference type="EC" id="3.6.1.29"/>
    </reaction>
</comment>
<comment type="function">
    <text evidence="8">Cleaves A-5'-PPP-5'A to yield AMP and ADP.</text>
</comment>
<dbReference type="InterPro" id="IPR003010">
    <property type="entry name" value="C-N_Hydrolase"/>
</dbReference>
<proteinExistence type="inferred from homology"/>
<dbReference type="GO" id="GO:0016811">
    <property type="term" value="F:hydrolase activity, acting on carbon-nitrogen (but not peptide) bonds, in linear amides"/>
    <property type="evidence" value="ECO:0007669"/>
    <property type="project" value="InterPro"/>
</dbReference>
<dbReference type="EMBL" id="KK113888">
    <property type="protein sequence ID" value="KFM61267.1"/>
    <property type="molecule type" value="Genomic_DNA"/>
</dbReference>
<dbReference type="CDD" id="cd01275">
    <property type="entry name" value="FHIT"/>
    <property type="match status" value="1"/>
</dbReference>
<reference evidence="18 19" key="1">
    <citation type="submission" date="2013-11" db="EMBL/GenBank/DDBJ databases">
        <title>Genome sequencing of Stegodyphus mimosarum.</title>
        <authorList>
            <person name="Bechsgaard J."/>
        </authorList>
    </citation>
    <scope>NUCLEOTIDE SEQUENCE [LARGE SCALE GENOMIC DNA]</scope>
</reference>
<evidence type="ECO:0000313" key="19">
    <source>
        <dbReference type="Proteomes" id="UP000054359"/>
    </source>
</evidence>
<evidence type="ECO:0000256" key="6">
    <source>
        <dbReference type="ARBA" id="ARBA00023268"/>
    </source>
</evidence>
<dbReference type="SUPFAM" id="SSF54197">
    <property type="entry name" value="HIT-like"/>
    <property type="match status" value="1"/>
</dbReference>
<feature type="compositionally biased region" description="Basic and acidic residues" evidence="15">
    <location>
        <begin position="445"/>
        <end position="467"/>
    </location>
</feature>
<evidence type="ECO:0000256" key="8">
    <source>
        <dbReference type="ARBA" id="ARBA00057461"/>
    </source>
</evidence>
<dbReference type="SUPFAM" id="SSF56317">
    <property type="entry name" value="Carbon-nitrogen hydrolase"/>
    <property type="match status" value="1"/>
</dbReference>
<dbReference type="STRING" id="407821.A0A087T828"/>
<evidence type="ECO:0000313" key="18">
    <source>
        <dbReference type="EMBL" id="KFM61267.1"/>
    </source>
</evidence>
<evidence type="ECO:0000259" key="16">
    <source>
        <dbReference type="PROSITE" id="PS50263"/>
    </source>
</evidence>
<dbReference type="GO" id="GO:0000166">
    <property type="term" value="F:nucleotide binding"/>
    <property type="evidence" value="ECO:0007669"/>
    <property type="project" value="UniProtKB-KW"/>
</dbReference>
<dbReference type="PANTHER" id="PTHR23088">
    <property type="entry name" value="NITRILASE-RELATED"/>
    <property type="match status" value="1"/>
</dbReference>